<dbReference type="InterPro" id="IPR029063">
    <property type="entry name" value="SAM-dependent_MTases_sf"/>
</dbReference>
<dbReference type="RefSeq" id="WP_146314745.1">
    <property type="nucleotide sequence ID" value="NZ_VCQV01000001.1"/>
</dbReference>
<organism evidence="2 3">
    <name type="scientific">Leekyejoonella antrihumi</name>
    <dbReference type="NCBI Taxonomy" id="1660198"/>
    <lineage>
        <taxon>Bacteria</taxon>
        <taxon>Bacillati</taxon>
        <taxon>Actinomycetota</taxon>
        <taxon>Actinomycetes</taxon>
        <taxon>Micrococcales</taxon>
        <taxon>Dermacoccaceae</taxon>
        <taxon>Leekyejoonella</taxon>
    </lineage>
</organism>
<reference evidence="2 3" key="1">
    <citation type="submission" date="2019-05" db="EMBL/GenBank/DDBJ databases">
        <authorList>
            <person name="Lee S.D."/>
        </authorList>
    </citation>
    <scope>NUCLEOTIDE SEQUENCE [LARGE SCALE GENOMIC DNA]</scope>
    <source>
        <strain evidence="2 3">C5-26</strain>
    </source>
</reference>
<dbReference type="Proteomes" id="UP000320244">
    <property type="component" value="Unassembled WGS sequence"/>
</dbReference>
<evidence type="ECO:0008006" key="4">
    <source>
        <dbReference type="Google" id="ProtNLM"/>
    </source>
</evidence>
<dbReference type="Gene3D" id="3.40.50.150">
    <property type="entry name" value="Vaccinia Virus protein VP39"/>
    <property type="match status" value="1"/>
</dbReference>
<evidence type="ECO:0000313" key="2">
    <source>
        <dbReference type="EMBL" id="TWP38963.1"/>
    </source>
</evidence>
<evidence type="ECO:0000256" key="1">
    <source>
        <dbReference type="SAM" id="MobiDB-lite"/>
    </source>
</evidence>
<dbReference type="AlphaFoldDB" id="A0A563E9Q3"/>
<reference evidence="2 3" key="2">
    <citation type="submission" date="2019-08" db="EMBL/GenBank/DDBJ databases">
        <title>Jejuicoccus antrihumi gen. nov., sp. nov., a new member of the family Dermacoccaceae isolated from a cave.</title>
        <authorList>
            <person name="Schumann P."/>
            <person name="Kim I.S."/>
        </authorList>
    </citation>
    <scope>NUCLEOTIDE SEQUENCE [LARGE SCALE GENOMIC DNA]</scope>
    <source>
        <strain evidence="2 3">C5-26</strain>
    </source>
</reference>
<dbReference type="OrthoDB" id="8221452at2"/>
<dbReference type="SUPFAM" id="SSF53335">
    <property type="entry name" value="S-adenosyl-L-methionine-dependent methyltransferases"/>
    <property type="match status" value="1"/>
</dbReference>
<feature type="region of interest" description="Disordered" evidence="1">
    <location>
        <begin position="251"/>
        <end position="273"/>
    </location>
</feature>
<gene>
    <name evidence="2" type="ORF">FGL98_00775</name>
</gene>
<evidence type="ECO:0000313" key="3">
    <source>
        <dbReference type="Proteomes" id="UP000320244"/>
    </source>
</evidence>
<proteinExistence type="predicted"/>
<dbReference type="NCBIfam" id="NF037959">
    <property type="entry name" value="MFS_SpdSyn"/>
    <property type="match status" value="1"/>
</dbReference>
<protein>
    <recommendedName>
        <fullName evidence="4">Spermidine synthase</fullName>
    </recommendedName>
</protein>
<keyword evidence="3" id="KW-1185">Reference proteome</keyword>
<comment type="caution">
    <text evidence="2">The sequence shown here is derived from an EMBL/GenBank/DDBJ whole genome shotgun (WGS) entry which is preliminary data.</text>
</comment>
<accession>A0A563E9Q3</accession>
<dbReference type="EMBL" id="VCQV01000001">
    <property type="protein sequence ID" value="TWP38963.1"/>
    <property type="molecule type" value="Genomic_DNA"/>
</dbReference>
<sequence length="273" mass="29510">MDDAPADDGTFAFVTDERGGVTVVCDGHPQSYVDLDDPAMLAFEYVQHLAHALDLLPDGPIAVTHAGGAGMTLPRYVQHTRPGSPQIVLDPDAALTEAVRRELPLARGHRIRVRALDALVGLDGLKPQSADAFVLDAYAEGRVPAPLTTVETLGRVAEVLRPEGLALLNLADEPDQRYLARVLATLHTALPHLAIIATHELLKRKRFGNYVVVAGGSPFDVDQLRRLAARSPFPTGVRSGGPLERLRLSARPLTSHDSMLSPPPPDPGRWRIR</sequence>
<name>A0A563E9Q3_9MICO</name>